<gene>
    <name evidence="6" type="ORF">DKT69_21820</name>
    <name evidence="5" type="ORF">U2F25_10660</name>
</gene>
<dbReference type="Proteomes" id="UP000246050">
    <property type="component" value="Unassembled WGS sequence"/>
</dbReference>
<dbReference type="GO" id="GO:0003700">
    <property type="term" value="F:DNA-binding transcription factor activity"/>
    <property type="evidence" value="ECO:0007669"/>
    <property type="project" value="InterPro"/>
</dbReference>
<dbReference type="InterPro" id="IPR011991">
    <property type="entry name" value="ArsR-like_HTH"/>
</dbReference>
<dbReference type="GO" id="GO:0003677">
    <property type="term" value="F:DNA binding"/>
    <property type="evidence" value="ECO:0007669"/>
    <property type="project" value="UniProtKB-KW"/>
</dbReference>
<dbReference type="Gene3D" id="1.10.10.10">
    <property type="entry name" value="Winged helix-like DNA-binding domain superfamily/Winged helix DNA-binding domain"/>
    <property type="match status" value="1"/>
</dbReference>
<reference evidence="5 8" key="2">
    <citation type="submission" date="2023-12" db="EMBL/GenBank/DDBJ databases">
        <title>Micromonospora sp. nov., isolated from Atacama Desert.</title>
        <authorList>
            <person name="Carro L."/>
            <person name="Golinska P."/>
            <person name="Klenk H.-P."/>
            <person name="Goodfellow M."/>
        </authorList>
    </citation>
    <scope>NUCLEOTIDE SEQUENCE [LARGE SCALE GENOMIC DNA]</scope>
    <source>
        <strain evidence="5 8">4G53</strain>
    </source>
</reference>
<dbReference type="AlphaFoldDB" id="A0A317DE64"/>
<evidence type="ECO:0000256" key="2">
    <source>
        <dbReference type="ARBA" id="ARBA00023125"/>
    </source>
</evidence>
<evidence type="ECO:0000313" key="5">
    <source>
        <dbReference type="EMBL" id="MDZ5489920.1"/>
    </source>
</evidence>
<keyword evidence="8" id="KW-1185">Reference proteome</keyword>
<dbReference type="OrthoDB" id="3542816at2"/>
<feature type="domain" description="HTH arsR-type" evidence="4">
    <location>
        <begin position="251"/>
        <end position="326"/>
    </location>
</feature>
<dbReference type="PANTHER" id="PTHR43132">
    <property type="entry name" value="ARSENICAL RESISTANCE OPERON REPRESSOR ARSR-RELATED"/>
    <property type="match status" value="1"/>
</dbReference>
<sequence length="337" mass="35997">MIRLRMGLADVARMRFALSPLAEVIESLYQLSSGRVSPLHQGWLEATRDGLRGVDMALLGAVVPASAYVADFLFVAATDAGTIDDQLRLVAESPVAGIRADLAAVWGREPMPAPARALASEGAAGARRLADALWRYWSVAIEPHWRELRAVLEDDVAYRAGRLTGGGVDALLSSLHPEVSVRGEILRIDMPRHSVDHDLAGDGLVLVPSVFAWPNLVVDKGPDRPASLIYACRGVGTMWGGDSRDADYADDALGALLGHSRAAILSCLALPKSTTDLARELGQSAPSVSFHLSVLRRNGLVTSWRSGRRVLYRHTPLASGLLGASGSGFERDCPDPA</sequence>
<dbReference type="InterPro" id="IPR051011">
    <property type="entry name" value="Metal_resp_trans_reg"/>
</dbReference>
<dbReference type="SUPFAM" id="SSF46785">
    <property type="entry name" value="Winged helix' DNA-binding domain"/>
    <property type="match status" value="1"/>
</dbReference>
<dbReference type="PANTHER" id="PTHR43132:SF6">
    <property type="entry name" value="HTH-TYPE TRANSCRIPTIONAL REPRESSOR CZRA"/>
    <property type="match status" value="1"/>
</dbReference>
<evidence type="ECO:0000313" key="7">
    <source>
        <dbReference type="Proteomes" id="UP000246050"/>
    </source>
</evidence>
<dbReference type="EMBL" id="QGKS01000272">
    <property type="protein sequence ID" value="PWR13101.1"/>
    <property type="molecule type" value="Genomic_DNA"/>
</dbReference>
<keyword evidence="3" id="KW-0804">Transcription</keyword>
<protein>
    <submittedName>
        <fullName evidence="5">DUF5937 family protein</fullName>
    </submittedName>
    <submittedName>
        <fullName evidence="6">Transcriptional regulator</fullName>
    </submittedName>
</protein>
<dbReference type="Pfam" id="PF12840">
    <property type="entry name" value="HTH_20"/>
    <property type="match status" value="1"/>
</dbReference>
<evidence type="ECO:0000256" key="3">
    <source>
        <dbReference type="ARBA" id="ARBA00023163"/>
    </source>
</evidence>
<evidence type="ECO:0000313" key="6">
    <source>
        <dbReference type="EMBL" id="PWR13101.1"/>
    </source>
</evidence>
<keyword evidence="2" id="KW-0238">DNA-binding</keyword>
<proteinExistence type="predicted"/>
<dbReference type="InterPro" id="IPR036390">
    <property type="entry name" value="WH_DNA-bd_sf"/>
</dbReference>
<dbReference type="Proteomes" id="UP001290101">
    <property type="component" value="Unassembled WGS sequence"/>
</dbReference>
<dbReference type="Pfam" id="PF19361">
    <property type="entry name" value="DUF5937"/>
    <property type="match status" value="1"/>
</dbReference>
<dbReference type="PRINTS" id="PR00778">
    <property type="entry name" value="HTHARSR"/>
</dbReference>
<dbReference type="InterPro" id="IPR036388">
    <property type="entry name" value="WH-like_DNA-bd_sf"/>
</dbReference>
<dbReference type="InterPro" id="IPR001845">
    <property type="entry name" value="HTH_ArsR_DNA-bd_dom"/>
</dbReference>
<evidence type="ECO:0000313" key="8">
    <source>
        <dbReference type="Proteomes" id="UP001290101"/>
    </source>
</evidence>
<evidence type="ECO:0000256" key="1">
    <source>
        <dbReference type="ARBA" id="ARBA00023015"/>
    </source>
</evidence>
<dbReference type="InterPro" id="IPR045981">
    <property type="entry name" value="DUF5937"/>
</dbReference>
<dbReference type="SMART" id="SM00418">
    <property type="entry name" value="HTH_ARSR"/>
    <property type="match status" value="1"/>
</dbReference>
<comment type="caution">
    <text evidence="6">The sequence shown here is derived from an EMBL/GenBank/DDBJ whole genome shotgun (WGS) entry which is preliminary data.</text>
</comment>
<organism evidence="6 7">
    <name type="scientific">Micromonospora sicca</name>
    <dbReference type="NCBI Taxonomy" id="2202420"/>
    <lineage>
        <taxon>Bacteria</taxon>
        <taxon>Bacillati</taxon>
        <taxon>Actinomycetota</taxon>
        <taxon>Actinomycetes</taxon>
        <taxon>Micromonosporales</taxon>
        <taxon>Micromonosporaceae</taxon>
        <taxon>Micromonospora</taxon>
    </lineage>
</organism>
<evidence type="ECO:0000259" key="4">
    <source>
        <dbReference type="SMART" id="SM00418"/>
    </source>
</evidence>
<accession>A0A317DE64</accession>
<keyword evidence="1" id="KW-0805">Transcription regulation</keyword>
<dbReference type="CDD" id="cd00090">
    <property type="entry name" value="HTH_ARSR"/>
    <property type="match status" value="1"/>
</dbReference>
<reference evidence="6 7" key="1">
    <citation type="submission" date="2018-05" db="EMBL/GenBank/DDBJ databases">
        <title>Micromonosporas from Atacama Desert.</title>
        <authorList>
            <person name="Carro L."/>
            <person name="Golinska P."/>
            <person name="Klenk H.-P."/>
            <person name="Goodfellow M."/>
        </authorList>
    </citation>
    <scope>NUCLEOTIDE SEQUENCE [LARGE SCALE GENOMIC DNA]</scope>
    <source>
        <strain evidence="6 7">4G51</strain>
    </source>
</reference>
<dbReference type="EMBL" id="JAXOTQ010000011">
    <property type="protein sequence ID" value="MDZ5489920.1"/>
    <property type="molecule type" value="Genomic_DNA"/>
</dbReference>
<name>A0A317DE64_9ACTN</name>
<dbReference type="RefSeq" id="WP_109803380.1">
    <property type="nucleotide sequence ID" value="NZ_JAXOTQ010000011.1"/>
</dbReference>